<dbReference type="AlphaFoldDB" id="A0A0C9MHX8"/>
<name>A0A0C9MHX8_9FUNG</name>
<evidence type="ECO:0000256" key="1">
    <source>
        <dbReference type="SAM" id="SignalP"/>
    </source>
</evidence>
<feature type="signal peptide" evidence="1">
    <location>
        <begin position="1"/>
        <end position="18"/>
    </location>
</feature>
<dbReference type="EMBL" id="DF836315">
    <property type="protein sequence ID" value="GAN02687.1"/>
    <property type="molecule type" value="Genomic_DNA"/>
</dbReference>
<sequence length="107" mass="11817">MKFLYFILIALICALAHAQDGDSFEIIFYKQSNYKNQNGVISGSIQPGGSAGSRRGNLTVASFKAPTWLQVTVFEDIDFGGASHIYKGPQKKISPPVTLRSVKWKHL</sequence>
<dbReference type="OrthoDB" id="2287527at2759"/>
<keyword evidence="3" id="KW-1185">Reference proteome</keyword>
<organism evidence="2">
    <name type="scientific">Mucor ambiguus</name>
    <dbReference type="NCBI Taxonomy" id="91626"/>
    <lineage>
        <taxon>Eukaryota</taxon>
        <taxon>Fungi</taxon>
        <taxon>Fungi incertae sedis</taxon>
        <taxon>Mucoromycota</taxon>
        <taxon>Mucoromycotina</taxon>
        <taxon>Mucoromycetes</taxon>
        <taxon>Mucorales</taxon>
        <taxon>Mucorineae</taxon>
        <taxon>Mucoraceae</taxon>
        <taxon>Mucor</taxon>
    </lineage>
</organism>
<gene>
    <name evidence="2" type="ORF">MAM1_0026d02132</name>
</gene>
<proteinExistence type="predicted"/>
<evidence type="ECO:0000313" key="3">
    <source>
        <dbReference type="Proteomes" id="UP000053815"/>
    </source>
</evidence>
<keyword evidence="1" id="KW-0732">Signal</keyword>
<dbReference type="Proteomes" id="UP000053815">
    <property type="component" value="Unassembled WGS sequence"/>
</dbReference>
<protein>
    <submittedName>
        <fullName evidence="2">Uncharacterized protein</fullName>
    </submittedName>
</protein>
<reference evidence="2" key="1">
    <citation type="submission" date="2014-09" db="EMBL/GenBank/DDBJ databases">
        <title>Draft genome sequence of an oleaginous Mucoromycotina fungus Mucor ambiguus NBRC6742.</title>
        <authorList>
            <person name="Takeda I."/>
            <person name="Yamane N."/>
            <person name="Morita T."/>
            <person name="Tamano K."/>
            <person name="Machida M."/>
            <person name="Baker S."/>
            <person name="Koike H."/>
        </authorList>
    </citation>
    <scope>NUCLEOTIDE SEQUENCE</scope>
    <source>
        <strain evidence="2">NBRC 6742</strain>
    </source>
</reference>
<evidence type="ECO:0000313" key="2">
    <source>
        <dbReference type="EMBL" id="GAN02687.1"/>
    </source>
</evidence>
<accession>A0A0C9MHX8</accession>
<feature type="chain" id="PRO_5002199546" evidence="1">
    <location>
        <begin position="19"/>
        <end position="107"/>
    </location>
</feature>
<dbReference type="Gene3D" id="2.60.20.10">
    <property type="entry name" value="Crystallins"/>
    <property type="match status" value="1"/>
</dbReference>